<organism evidence="1 2">
    <name type="scientific">Lactiplantibacillus plantarum</name>
    <name type="common">Lactobacillus plantarum</name>
    <dbReference type="NCBI Taxonomy" id="1590"/>
    <lineage>
        <taxon>Bacteria</taxon>
        <taxon>Bacillati</taxon>
        <taxon>Bacillota</taxon>
        <taxon>Bacilli</taxon>
        <taxon>Lactobacillales</taxon>
        <taxon>Lactobacillaceae</taxon>
        <taxon>Lactiplantibacillus</taxon>
    </lineage>
</organism>
<comment type="caution">
    <text evidence="1">The sequence shown here is derived from an EMBL/GenBank/DDBJ whole genome shotgun (WGS) entry which is preliminary data.</text>
</comment>
<reference evidence="1 2" key="1">
    <citation type="submission" date="2016-03" db="EMBL/GenBank/DDBJ databases">
        <title>Comparative genomics of 54 Lactobacillus plantarum strains reveals genomic uncoupling from niche constraints.</title>
        <authorList>
            <person name="Martino M.E."/>
        </authorList>
    </citation>
    <scope>NUCLEOTIDE SEQUENCE [LARGE SCALE GENOMIC DNA]</scope>
    <source>
        <strain evidence="1 2">NAB2</strain>
    </source>
</reference>
<evidence type="ECO:0000313" key="2">
    <source>
        <dbReference type="Proteomes" id="UP000076872"/>
    </source>
</evidence>
<proteinExistence type="predicted"/>
<accession>A0AAW3RD21</accession>
<dbReference type="Gene3D" id="3.40.50.720">
    <property type="entry name" value="NAD(P)-binding Rossmann-like Domain"/>
    <property type="match status" value="1"/>
</dbReference>
<evidence type="ECO:0000313" key="1">
    <source>
        <dbReference type="EMBL" id="KZV02281.1"/>
    </source>
</evidence>
<dbReference type="EMBL" id="LUXO01000033">
    <property type="protein sequence ID" value="KZV02281.1"/>
    <property type="molecule type" value="Genomic_DNA"/>
</dbReference>
<dbReference type="AlphaFoldDB" id="A0AAW3RD21"/>
<dbReference type="PANTHER" id="PTHR11695:SF294">
    <property type="entry name" value="RETICULON-4-INTERACTING PROTEIN 1, MITOCHONDRIAL"/>
    <property type="match status" value="1"/>
</dbReference>
<gene>
    <name evidence="1" type="ORF">NAB2_2901</name>
</gene>
<dbReference type="Pfam" id="PF13602">
    <property type="entry name" value="ADH_zinc_N_2"/>
    <property type="match status" value="1"/>
</dbReference>
<sequence length="103" mass="11619">MSALPDCQRAFGKDYGLPIWKQWLLGLATWKLSRLEQQAQATYSFLFMQPSGQQLVRLRQLIEQGVIKPVVDRIIPLTDINAALEYSHSGHATGKIIISIQPN</sequence>
<dbReference type="InterPro" id="IPR050700">
    <property type="entry name" value="YIM1/Zinc_Alcohol_DH_Fams"/>
</dbReference>
<dbReference type="Proteomes" id="UP000076872">
    <property type="component" value="Unassembled WGS sequence"/>
</dbReference>
<dbReference type="Gene3D" id="3.90.180.10">
    <property type="entry name" value="Medium-chain alcohol dehydrogenases, catalytic domain"/>
    <property type="match status" value="1"/>
</dbReference>
<name>A0AAW3RD21_LACPN</name>
<dbReference type="PANTHER" id="PTHR11695">
    <property type="entry name" value="ALCOHOL DEHYDROGENASE RELATED"/>
    <property type="match status" value="1"/>
</dbReference>
<protein>
    <submittedName>
        <fullName evidence="1">Bifunctional protein: zinc-containing alcoholdehydrogenase</fullName>
    </submittedName>
</protein>